<evidence type="ECO:0000313" key="3">
    <source>
        <dbReference type="Proteomes" id="UP000663699"/>
    </source>
</evidence>
<dbReference type="GO" id="GO:0006368">
    <property type="term" value="P:transcription elongation by RNA polymerase II"/>
    <property type="evidence" value="ECO:0007669"/>
    <property type="project" value="UniProtKB-UniRule"/>
</dbReference>
<dbReference type="PANTHER" id="PTHR12514">
    <property type="entry name" value="ENHANCER OF YELLOW 2 TRANSCRIPTION FACTOR"/>
    <property type="match status" value="1"/>
</dbReference>
<keyword evidence="1" id="KW-0963">Cytoplasm</keyword>
<evidence type="ECO:0000313" key="2">
    <source>
        <dbReference type="EMBL" id="QSL66090.1"/>
    </source>
</evidence>
<comment type="subcellular location">
    <subcellularLocation>
        <location evidence="1">Nucleus</location>
        <location evidence="1">Nucleoplasm</location>
    </subcellularLocation>
    <subcellularLocation>
        <location evidence="1">Cytoplasm</location>
        <location evidence="1">P-body</location>
    </subcellularLocation>
</comment>
<accession>A0A899FQ66</accession>
<dbReference type="OrthoDB" id="6221744at2759"/>
<dbReference type="Gene3D" id="1.10.246.140">
    <property type="match status" value="1"/>
</dbReference>
<sequence>MSVPTETIVNLRAQVNQKLVESGVYERILFYLNKRLHECGWYSDMKNHALFKVRHQEKPNFEDLVKEIEPKGLATVPEDLKVEVLGMIKKFLEEIVIIEETDSY</sequence>
<dbReference type="GO" id="GO:0006325">
    <property type="term" value="P:chromatin organization"/>
    <property type="evidence" value="ECO:0007669"/>
    <property type="project" value="UniProtKB-KW"/>
</dbReference>
<keyword evidence="1" id="KW-0156">Chromatin regulator</keyword>
<gene>
    <name evidence="1" type="primary">SUS1</name>
    <name evidence="2" type="ORF">MERGE_000464</name>
</gene>
<comment type="similarity">
    <text evidence="1">Belongs to the ENY2 family.</text>
</comment>
<proteinExistence type="inferred from homology"/>
<dbReference type="GO" id="GO:0003713">
    <property type="term" value="F:transcription coactivator activity"/>
    <property type="evidence" value="ECO:0007669"/>
    <property type="project" value="UniProtKB-UniRule"/>
</dbReference>
<dbReference type="Pfam" id="PF10163">
    <property type="entry name" value="EnY2"/>
    <property type="match status" value="1"/>
</dbReference>
<dbReference type="InterPro" id="IPR038212">
    <property type="entry name" value="TF_EnY2_sf"/>
</dbReference>
<dbReference type="HAMAP" id="MF_03046">
    <property type="entry name" value="ENY2_Sus1"/>
    <property type="match status" value="1"/>
</dbReference>
<dbReference type="GO" id="GO:0006406">
    <property type="term" value="P:mRNA export from nucleus"/>
    <property type="evidence" value="ECO:0007669"/>
    <property type="project" value="UniProtKB-UniRule"/>
</dbReference>
<dbReference type="GO" id="GO:0015031">
    <property type="term" value="P:protein transport"/>
    <property type="evidence" value="ECO:0007669"/>
    <property type="project" value="UniProtKB-KW"/>
</dbReference>
<dbReference type="GO" id="GO:0071819">
    <property type="term" value="C:DUBm complex"/>
    <property type="evidence" value="ECO:0007669"/>
    <property type="project" value="UniProtKB-UniRule"/>
</dbReference>
<keyword evidence="1" id="KW-0653">Protein transport</keyword>
<dbReference type="Proteomes" id="UP000663699">
    <property type="component" value="Chromosome 10"/>
</dbReference>
<dbReference type="GO" id="GO:0000124">
    <property type="term" value="C:SAGA complex"/>
    <property type="evidence" value="ECO:0007669"/>
    <property type="project" value="UniProtKB-UniRule"/>
</dbReference>
<keyword evidence="1" id="KW-0804">Transcription</keyword>
<organism evidence="2 3">
    <name type="scientific">Pneumocystis wakefieldiae</name>
    <dbReference type="NCBI Taxonomy" id="38082"/>
    <lineage>
        <taxon>Eukaryota</taxon>
        <taxon>Fungi</taxon>
        <taxon>Dikarya</taxon>
        <taxon>Ascomycota</taxon>
        <taxon>Taphrinomycotina</taxon>
        <taxon>Pneumocystomycetes</taxon>
        <taxon>Pneumocystaceae</taxon>
        <taxon>Pneumocystis</taxon>
    </lineage>
</organism>
<name>A0A899FQ66_9ASCO</name>
<reference evidence="2" key="1">
    <citation type="submission" date="2020-06" db="EMBL/GenBank/DDBJ databases">
        <title>Genomes of multiple members of Pneumocystis genus reveal paths to human pathogen Pneumocystis jirovecii.</title>
        <authorList>
            <person name="Cisse O.H."/>
            <person name="Ma L."/>
            <person name="Dekker J."/>
            <person name="Khil P."/>
            <person name="Jo J."/>
            <person name="Brenchley J."/>
            <person name="Blair R."/>
            <person name="Pahar B."/>
            <person name="Chabe M."/>
            <person name="Van Rompay K.A."/>
            <person name="Keesler R."/>
            <person name="Sukura A."/>
            <person name="Hirsch V."/>
            <person name="Kutty G."/>
            <person name="Liu Y."/>
            <person name="Peng L."/>
            <person name="Chen J."/>
            <person name="Song J."/>
            <person name="Weissenbacher-Lang C."/>
            <person name="Xu J."/>
            <person name="Upham N.S."/>
            <person name="Stajich J.E."/>
            <person name="Cuomo C.A."/>
            <person name="Cushion M.T."/>
            <person name="Kovacs J.A."/>
        </authorList>
    </citation>
    <scope>NUCLEOTIDE SEQUENCE</scope>
    <source>
        <strain evidence="2">2A</strain>
    </source>
</reference>
<dbReference type="AlphaFoldDB" id="A0A899FQ66"/>
<keyword evidence="1" id="KW-0811">Translocation</keyword>
<keyword evidence="3" id="KW-1185">Reference proteome</keyword>
<dbReference type="EMBL" id="CP054541">
    <property type="protein sequence ID" value="QSL66090.1"/>
    <property type="molecule type" value="Genomic_DNA"/>
</dbReference>
<keyword evidence="1" id="KW-0010">Activator</keyword>
<evidence type="ECO:0000256" key="1">
    <source>
        <dbReference type="HAMAP-Rule" id="MF_03046"/>
    </source>
</evidence>
<keyword evidence="1" id="KW-0539">Nucleus</keyword>
<comment type="subunit">
    <text evidence="1">Component of the nuclear pore complex (NPC)-associated TREX-2 complex (transcription and export complex 2), composed of at least SUS1, SAC3, THP1, SEM1, and CDC31. TREX-2 contains 2 SUS1 chains. The TREX-2 complex interacts with the nucleoporin NUP1. Component of the 1.8 MDa SAGA transcription coactivator-HAT complex. SAGA is built of 5 distinct domains with specialized functions. Within the SAGA complex, SUS1, SGF11, SGF73 and UBP8 form an additional subcomplex of SAGA called the DUB module (deubiquitination module). Interacts directly with THP1, SAC3, SGF11, and with the RNA polymerase II.</text>
</comment>
<keyword evidence="1" id="KW-0813">Transport</keyword>
<keyword evidence="1" id="KW-0805">Transcription regulation</keyword>
<comment type="function">
    <text evidence="1">Involved in mRNA export coupled transcription activation by association with both the TREX-2 and the SAGA complexes. At the promoters, SAGA is required for recruitment of the basal transcription machinery. It influences RNA polymerase II transcriptional activity through different activities such as TBP interaction and promoter selectivity, interaction with transcription activators, and chromatin modification through histone acetylation and deubiquitination. Within the SAGA complex, participates to a subcomplex required for deubiquitination of H2B and for the maintenance of steady-state H3 methylation levels. The TREX-2 complex functions in docking export-competent ribonucleoprotein particles (mRNPs) to the nuclear entrance of the nuclear pore complex (nuclear basket). TREX-2 participates in mRNA export and accurate chromatin positioning in the nucleus by tethering genes to the nuclear periphery. May also be involved in cytoplasmic mRNA decay by interaction with components of P-bodies.</text>
</comment>
<dbReference type="GO" id="GO:0005654">
    <property type="term" value="C:nucleoplasm"/>
    <property type="evidence" value="ECO:0007669"/>
    <property type="project" value="UniProtKB-SubCell"/>
</dbReference>
<protein>
    <recommendedName>
        <fullName evidence="1">Transcription and mRNA export factor SUS1</fullName>
    </recommendedName>
</protein>
<dbReference type="GO" id="GO:0070390">
    <property type="term" value="C:transcription export complex 2"/>
    <property type="evidence" value="ECO:0007669"/>
    <property type="project" value="UniProtKB-UniRule"/>
</dbReference>
<dbReference type="InterPro" id="IPR018783">
    <property type="entry name" value="TF_ENY2"/>
</dbReference>
<keyword evidence="1" id="KW-0509">mRNA transport</keyword>
<dbReference type="GO" id="GO:0005643">
    <property type="term" value="C:nuclear pore"/>
    <property type="evidence" value="ECO:0007669"/>
    <property type="project" value="UniProtKB-UniRule"/>
</dbReference>
<dbReference type="GO" id="GO:0000932">
    <property type="term" value="C:P-body"/>
    <property type="evidence" value="ECO:0007669"/>
    <property type="project" value="UniProtKB-SubCell"/>
</dbReference>